<dbReference type="Gene3D" id="3.40.50.620">
    <property type="entry name" value="HUPs"/>
    <property type="match status" value="1"/>
</dbReference>
<dbReference type="EMBL" id="JAMXFF010000007">
    <property type="protein sequence ID" value="MCT7966076.1"/>
    <property type="molecule type" value="Genomic_DNA"/>
</dbReference>
<sequence>MFKRVLISTDLSDGLLRLGKFLPSLAAGGMEHIVFVHSVPLWTKGQIPREDTEKISLARDRLNGILTQVPDGLQVEVEVLSGNPTENILKAAERYKSEVMILGASHRNLLSEKLFGSTTLELSGRTNIPMMTIPTALLSPLTAEELDLRCRHLFRYILLPYADTQASGVLLEEFKRYAQKRPPNSLERCMLAWVIDAGVLRNVPKDYKLKEAHEKLAPLKAELEAIGLQVDVEVRLGEPVLDILDLAQMSDICAVALASNSLGKILDWFPSFAAEVLRRSCEPVIFFPSRR</sequence>
<keyword evidence="4" id="KW-1185">Reference proteome</keyword>
<name>A0ABT2MQC1_9CYAN</name>
<reference evidence="3 4" key="1">
    <citation type="journal article" date="2022" name="Front. Microbiol.">
        <title>High genomic differentiation and limited gene flow indicate recent cryptic speciation within the genus Laspinema (cyanobacteria).</title>
        <authorList>
            <person name="Stanojkovic A."/>
            <person name="Skoupy S."/>
            <person name="Skaloud P."/>
            <person name="Dvorak P."/>
        </authorList>
    </citation>
    <scope>NUCLEOTIDE SEQUENCE [LARGE SCALE GENOMIC DNA]</scope>
    <source>
        <strain evidence="3 4">D2a</strain>
    </source>
</reference>
<dbReference type="Proteomes" id="UP001525890">
    <property type="component" value="Unassembled WGS sequence"/>
</dbReference>
<dbReference type="CDD" id="cd00293">
    <property type="entry name" value="USP-like"/>
    <property type="match status" value="1"/>
</dbReference>
<gene>
    <name evidence="3" type="ORF">NG799_06990</name>
</gene>
<feature type="domain" description="UspA" evidence="2">
    <location>
        <begin position="1"/>
        <end position="133"/>
    </location>
</feature>
<proteinExistence type="inferred from homology"/>
<accession>A0ABT2MQC1</accession>
<dbReference type="PANTHER" id="PTHR46268:SF22">
    <property type="entry name" value="SENSOR PROTEIN KDPD-RELATED"/>
    <property type="match status" value="1"/>
</dbReference>
<dbReference type="RefSeq" id="WP_368005722.1">
    <property type="nucleotide sequence ID" value="NZ_JAMXFF010000007.1"/>
</dbReference>
<comment type="caution">
    <text evidence="3">The sequence shown here is derived from an EMBL/GenBank/DDBJ whole genome shotgun (WGS) entry which is preliminary data.</text>
</comment>
<dbReference type="PANTHER" id="PTHR46268">
    <property type="entry name" value="STRESS RESPONSE PROTEIN NHAX"/>
    <property type="match status" value="1"/>
</dbReference>
<evidence type="ECO:0000259" key="2">
    <source>
        <dbReference type="Pfam" id="PF00582"/>
    </source>
</evidence>
<comment type="similarity">
    <text evidence="1">Belongs to the universal stress protein A family.</text>
</comment>
<dbReference type="InterPro" id="IPR014729">
    <property type="entry name" value="Rossmann-like_a/b/a_fold"/>
</dbReference>
<evidence type="ECO:0000256" key="1">
    <source>
        <dbReference type="ARBA" id="ARBA00008791"/>
    </source>
</evidence>
<dbReference type="InterPro" id="IPR006016">
    <property type="entry name" value="UspA"/>
</dbReference>
<dbReference type="Gene3D" id="3.40.50.12370">
    <property type="match status" value="1"/>
</dbReference>
<organism evidence="3 4">
    <name type="scientific">Laspinema palackyanum D2a</name>
    <dbReference type="NCBI Taxonomy" id="2953684"/>
    <lineage>
        <taxon>Bacteria</taxon>
        <taxon>Bacillati</taxon>
        <taxon>Cyanobacteriota</taxon>
        <taxon>Cyanophyceae</taxon>
        <taxon>Oscillatoriophycideae</taxon>
        <taxon>Oscillatoriales</taxon>
        <taxon>Laspinemataceae</taxon>
        <taxon>Laspinema</taxon>
        <taxon>Laspinema palackyanum</taxon>
    </lineage>
</organism>
<evidence type="ECO:0000313" key="3">
    <source>
        <dbReference type="EMBL" id="MCT7966076.1"/>
    </source>
</evidence>
<dbReference type="Pfam" id="PF00582">
    <property type="entry name" value="Usp"/>
    <property type="match status" value="1"/>
</dbReference>
<dbReference type="SUPFAM" id="SSF52402">
    <property type="entry name" value="Adenine nucleotide alpha hydrolases-like"/>
    <property type="match status" value="2"/>
</dbReference>
<evidence type="ECO:0000313" key="4">
    <source>
        <dbReference type="Proteomes" id="UP001525890"/>
    </source>
</evidence>
<protein>
    <submittedName>
        <fullName evidence="3">Universal stress protein</fullName>
    </submittedName>
</protein>